<accession>A0ABU2VQ83</accession>
<keyword evidence="3" id="KW-1185">Reference proteome</keyword>
<name>A0ABU2VQ83_9ACTN</name>
<dbReference type="InterPro" id="IPR003593">
    <property type="entry name" value="AAA+_ATPase"/>
</dbReference>
<dbReference type="InterPro" id="IPR011335">
    <property type="entry name" value="Restrct_endonuc-II-like"/>
</dbReference>
<dbReference type="InterPro" id="IPR007560">
    <property type="entry name" value="Restrct_endonuc_IV_Mrr"/>
</dbReference>
<evidence type="ECO:0000313" key="3">
    <source>
        <dbReference type="Proteomes" id="UP001183824"/>
    </source>
</evidence>
<dbReference type="Pfam" id="PF20720">
    <property type="entry name" value="nSTAND3"/>
    <property type="match status" value="1"/>
</dbReference>
<dbReference type="InterPro" id="IPR027417">
    <property type="entry name" value="P-loop_NTPase"/>
</dbReference>
<dbReference type="GO" id="GO:0004519">
    <property type="term" value="F:endonuclease activity"/>
    <property type="evidence" value="ECO:0007669"/>
    <property type="project" value="UniProtKB-KW"/>
</dbReference>
<dbReference type="Proteomes" id="UP001183824">
    <property type="component" value="Unassembled WGS sequence"/>
</dbReference>
<protein>
    <submittedName>
        <fullName evidence="2">Restriction endonuclease</fullName>
        <ecNumber evidence="2">3.1.21.-</ecNumber>
    </submittedName>
</protein>
<dbReference type="SUPFAM" id="SSF52540">
    <property type="entry name" value="P-loop containing nucleoside triphosphate hydrolases"/>
    <property type="match status" value="1"/>
</dbReference>
<gene>
    <name evidence="2" type="ORF">RNB18_47700</name>
</gene>
<dbReference type="GO" id="GO:0016787">
    <property type="term" value="F:hydrolase activity"/>
    <property type="evidence" value="ECO:0007669"/>
    <property type="project" value="UniProtKB-KW"/>
</dbReference>
<dbReference type="SMART" id="SM00382">
    <property type="entry name" value="AAA"/>
    <property type="match status" value="1"/>
</dbReference>
<proteinExistence type="predicted"/>
<comment type="caution">
    <text evidence="2">The sequence shown here is derived from an EMBL/GenBank/DDBJ whole genome shotgun (WGS) entry which is preliminary data.</text>
</comment>
<dbReference type="EC" id="3.1.21.-" evidence="2"/>
<keyword evidence="2" id="KW-0255">Endonuclease</keyword>
<evidence type="ECO:0000259" key="1">
    <source>
        <dbReference type="SMART" id="SM00382"/>
    </source>
</evidence>
<feature type="domain" description="AAA+ ATPase" evidence="1">
    <location>
        <begin position="190"/>
        <end position="407"/>
    </location>
</feature>
<dbReference type="Pfam" id="PF04471">
    <property type="entry name" value="Mrr_cat"/>
    <property type="match status" value="1"/>
</dbReference>
<dbReference type="RefSeq" id="WP_311720438.1">
    <property type="nucleotide sequence ID" value="NZ_JAVREZ010000032.1"/>
</dbReference>
<keyword evidence="2" id="KW-0540">Nuclease</keyword>
<keyword evidence="2" id="KW-0378">Hydrolase</keyword>
<reference evidence="3" key="1">
    <citation type="submission" date="2023-07" db="EMBL/GenBank/DDBJ databases">
        <title>30 novel species of actinomycetes from the DSMZ collection.</title>
        <authorList>
            <person name="Nouioui I."/>
        </authorList>
    </citation>
    <scope>NUCLEOTIDE SEQUENCE [LARGE SCALE GENOMIC DNA]</scope>
    <source>
        <strain evidence="3">DSM 41640</strain>
    </source>
</reference>
<dbReference type="SUPFAM" id="SSF52980">
    <property type="entry name" value="Restriction endonuclease-like"/>
    <property type="match status" value="1"/>
</dbReference>
<sequence length="742" mass="84691">MDLLDLQKLSDFDFESLCKDLFERILGVRLEIFTSGPDGGIDLRCIGPGREKVVIQCKHWMKSGRSKLVKHLIDKELPKVRRLTPTRYILATSVEMTPAAKAKLATEFQPYIVNESDIFGIDEITSILRDHPDIIRKHIRLWLNDATILEAAISRNIIRRSLHLADEVKDTLRTYVPSRNLRQAMQFIEENHVVLLSGPPGVGKTTLAQVICAHYASKSFELVEVSENVEDIYKVWDDNSPQLFIYDDFLGQSSLGDKLYKNEDGRLLSVMRRVRREPNKRLVCTTRGYILEQARQRYERLDRENLDPLTFLVDLGTFTLEEKAQILYNHVHWSDWPTSAKENFAQPETYRPIIRHRKFNPRALSNLFSVPYDPEQGTPKSQVMAVLDDPMAVWRHIFDHQLGDNERRILVLLFSVGSESSAASLEQAFLEYRAGSVANFRNGLKVLEGTFVKIAAAPYRQQVEFANPSVNDFMLAKLANEPDWLQWILSNPYSFDQVVHLWDAHTGPCDVEAPVKVNLMPHAAGLERAALATLDRRETASHDKAGRLVVCLLIAQELALSELAQQVADRLSIQGCVYDARNLDDIPHLIRLTHESRYARVRALHESVKLEGLTALFNRDRQECGLFKAATYALQLSGFVDPFVKEEIIQAADEKFKAVLDRHLFDSDGLDSSLLGYGLDYVRQYGNWQERWPMASDFMTYPDLESEDGEFEDSEEAFDVDPEYIDGDAYLIMSSLRIINGA</sequence>
<dbReference type="CDD" id="cd00009">
    <property type="entry name" value="AAA"/>
    <property type="match status" value="1"/>
</dbReference>
<dbReference type="Gene3D" id="3.40.50.300">
    <property type="entry name" value="P-loop containing nucleotide triphosphate hydrolases"/>
    <property type="match status" value="1"/>
</dbReference>
<dbReference type="EMBL" id="JAVREZ010000032">
    <property type="protein sequence ID" value="MDT0487770.1"/>
    <property type="molecule type" value="Genomic_DNA"/>
</dbReference>
<organism evidence="2 3">
    <name type="scientific">Streptomyces doebereineriae</name>
    <dbReference type="NCBI Taxonomy" id="3075528"/>
    <lineage>
        <taxon>Bacteria</taxon>
        <taxon>Bacillati</taxon>
        <taxon>Actinomycetota</taxon>
        <taxon>Actinomycetes</taxon>
        <taxon>Kitasatosporales</taxon>
        <taxon>Streptomycetaceae</taxon>
        <taxon>Streptomyces</taxon>
    </lineage>
</organism>
<dbReference type="Gene3D" id="3.40.1350.10">
    <property type="match status" value="1"/>
</dbReference>
<dbReference type="InterPro" id="IPR049050">
    <property type="entry name" value="nSTAND3"/>
</dbReference>
<evidence type="ECO:0000313" key="2">
    <source>
        <dbReference type="EMBL" id="MDT0487770.1"/>
    </source>
</evidence>
<dbReference type="InterPro" id="IPR011856">
    <property type="entry name" value="tRNA_endonuc-like_dom_sf"/>
</dbReference>